<comment type="cofactor">
    <cofactor evidence="1">
        <name>Mg(2+)</name>
        <dbReference type="ChEBI" id="CHEBI:18420"/>
    </cofactor>
</comment>
<evidence type="ECO:0000256" key="1">
    <source>
        <dbReference type="PIRNR" id="PIRNR006162"/>
    </source>
</evidence>
<dbReference type="Proteomes" id="UP000183454">
    <property type="component" value="Unassembled WGS sequence"/>
</dbReference>
<dbReference type="PANTHER" id="PTHR36305">
    <property type="entry name" value="PHOSPHATIDYLGLYCEROPHOSPHATASE A"/>
    <property type="match status" value="1"/>
</dbReference>
<keyword evidence="1" id="KW-0442">Lipid degradation</keyword>
<dbReference type="SUPFAM" id="SSF101307">
    <property type="entry name" value="YutG-like"/>
    <property type="match status" value="1"/>
</dbReference>
<dbReference type="RefSeq" id="WP_074665139.1">
    <property type="nucleotide sequence ID" value="NZ_FNNH01000004.1"/>
</dbReference>
<dbReference type="GO" id="GO:0008962">
    <property type="term" value="F:phosphatidylglycerophosphatase activity"/>
    <property type="evidence" value="ECO:0007669"/>
    <property type="project" value="UniProtKB-EC"/>
</dbReference>
<dbReference type="AlphaFoldDB" id="A0A1H2R995"/>
<comment type="function">
    <text evidence="1">Lipid phosphatase which dephosphorylates phosphatidylglycerophosphate (PGP) to phosphatidylglycerol (PG).</text>
</comment>
<comment type="pathway">
    <text evidence="1">Phospholipid metabolism; phosphatidylglycerol biosynthesis; phosphatidylglycerol from CDP-diacylglycerol: step 2/2.</text>
</comment>
<keyword evidence="1 2" id="KW-0812">Transmembrane</keyword>
<dbReference type="InterPro" id="IPR007686">
    <property type="entry name" value="YutG/PgpA"/>
</dbReference>
<keyword evidence="2" id="KW-1133">Transmembrane helix</keyword>
<keyword evidence="1" id="KW-0595">Phospholipid degradation</keyword>
<dbReference type="InterPro" id="IPR026037">
    <property type="entry name" value="PgpA"/>
</dbReference>
<feature type="transmembrane region" description="Helical" evidence="2">
    <location>
        <begin position="105"/>
        <end position="129"/>
    </location>
</feature>
<keyword evidence="1" id="KW-0443">Lipid metabolism</keyword>
<feature type="transmembrane region" description="Helical" evidence="2">
    <location>
        <begin position="29"/>
        <end position="58"/>
    </location>
</feature>
<reference evidence="4 5" key="1">
    <citation type="submission" date="2016-10" db="EMBL/GenBank/DDBJ databases">
        <authorList>
            <person name="de Groot N.N."/>
        </authorList>
    </citation>
    <scope>NUCLEOTIDE SEQUENCE [LARGE SCALE GENOMIC DNA]</scope>
    <source>
        <strain evidence="4 5">Nm110</strain>
    </source>
</reference>
<evidence type="ECO:0000259" key="3">
    <source>
        <dbReference type="Pfam" id="PF04608"/>
    </source>
</evidence>
<proteinExistence type="predicted"/>
<keyword evidence="1" id="KW-0479">Metal-binding</keyword>
<dbReference type="UniPathway" id="UPA00084">
    <property type="reaction ID" value="UER00504"/>
</dbReference>
<sequence length="181" mass="20564">MTTSLPEPYQSDLTPPRLQPDLAFVHSRFAHFVAFSAGVGLIPWAPGTFGTLIAFPLFWSLNSWFEPITLLLVIDILFILGIWACSITGKVLGAPDHSGMVWDEIVAFMLVLYFIPDHVLWYSAAFILFRFFDILKPPPIKYFERKLHGGFGVMFDDLLAAFYTLLCLSGWKSLVLFESYF</sequence>
<protein>
    <recommendedName>
        <fullName evidence="1">Phosphatidylglycerophosphatase A</fullName>
        <ecNumber evidence="1">3.1.3.27</ecNumber>
    </recommendedName>
    <alternativeName>
        <fullName evidence="1">Phosphatidylglycerolphosphate phosphatase A</fullName>
    </alternativeName>
</protein>
<gene>
    <name evidence="4" type="ORF">SAMN05421882_100424</name>
</gene>
<name>A0A1H2R995_9PROT</name>
<feature type="transmembrane region" description="Helical" evidence="2">
    <location>
        <begin position="150"/>
        <end position="171"/>
    </location>
</feature>
<dbReference type="CDD" id="cd06971">
    <property type="entry name" value="PgpA"/>
    <property type="match status" value="1"/>
</dbReference>
<organism evidence="4 5">
    <name type="scientific">Nitrosomonas communis</name>
    <dbReference type="NCBI Taxonomy" id="44574"/>
    <lineage>
        <taxon>Bacteria</taxon>
        <taxon>Pseudomonadati</taxon>
        <taxon>Pseudomonadota</taxon>
        <taxon>Betaproteobacteria</taxon>
        <taxon>Nitrosomonadales</taxon>
        <taxon>Nitrosomonadaceae</taxon>
        <taxon>Nitrosomonas</taxon>
    </lineage>
</organism>
<dbReference type="PIRSF" id="PIRSF006162">
    <property type="entry name" value="PgpA"/>
    <property type="match status" value="1"/>
</dbReference>
<comment type="catalytic activity">
    <reaction evidence="1">
        <text>a 1,2-diacyl-sn-glycero-3-phospho-(1'-sn-glycero-3'-phosphate) + H2O = a 1,2-diacyl-sn-glycero-3-phospho-(1'-sn-glycerol) + phosphate</text>
        <dbReference type="Rhea" id="RHEA:33751"/>
        <dbReference type="ChEBI" id="CHEBI:15377"/>
        <dbReference type="ChEBI" id="CHEBI:43474"/>
        <dbReference type="ChEBI" id="CHEBI:60110"/>
        <dbReference type="ChEBI" id="CHEBI:64716"/>
        <dbReference type="EC" id="3.1.3.27"/>
    </reaction>
</comment>
<keyword evidence="1 2" id="KW-0472">Membrane</keyword>
<feature type="transmembrane region" description="Helical" evidence="2">
    <location>
        <begin position="70"/>
        <end position="93"/>
    </location>
</feature>
<comment type="subcellular location">
    <subcellularLocation>
        <location evidence="1">Cell inner membrane</location>
        <topology evidence="1">Multi-pass membrane protein</topology>
    </subcellularLocation>
</comment>
<accession>A0A1H2R995</accession>
<keyword evidence="1" id="KW-0997">Cell inner membrane</keyword>
<dbReference type="GO" id="GO:0005886">
    <property type="term" value="C:plasma membrane"/>
    <property type="evidence" value="ECO:0007669"/>
    <property type="project" value="UniProtKB-SubCell"/>
</dbReference>
<evidence type="ECO:0000256" key="2">
    <source>
        <dbReference type="SAM" id="Phobius"/>
    </source>
</evidence>
<keyword evidence="1" id="KW-0378">Hydrolase</keyword>
<dbReference type="EMBL" id="FNNH01000004">
    <property type="protein sequence ID" value="SDW15967.1"/>
    <property type="molecule type" value="Genomic_DNA"/>
</dbReference>
<dbReference type="GO" id="GO:0009395">
    <property type="term" value="P:phospholipid catabolic process"/>
    <property type="evidence" value="ECO:0007669"/>
    <property type="project" value="UniProtKB-KW"/>
</dbReference>
<dbReference type="PANTHER" id="PTHR36305:SF1">
    <property type="entry name" value="PHOSPHATIDYLGLYCEROPHOSPHATASE A"/>
    <property type="match status" value="1"/>
</dbReference>
<dbReference type="EC" id="3.1.3.27" evidence="1"/>
<keyword evidence="1" id="KW-1208">Phospholipid metabolism</keyword>
<dbReference type="GO" id="GO:0046872">
    <property type="term" value="F:metal ion binding"/>
    <property type="evidence" value="ECO:0007669"/>
    <property type="project" value="UniProtKB-KW"/>
</dbReference>
<keyword evidence="1" id="KW-1003">Cell membrane</keyword>
<dbReference type="GO" id="GO:0006655">
    <property type="term" value="P:phosphatidylglycerol biosynthetic process"/>
    <property type="evidence" value="ECO:0007669"/>
    <property type="project" value="UniProtKB-UniPathway"/>
</dbReference>
<evidence type="ECO:0000313" key="5">
    <source>
        <dbReference type="Proteomes" id="UP000183454"/>
    </source>
</evidence>
<dbReference type="Pfam" id="PF04608">
    <property type="entry name" value="PgpA"/>
    <property type="match status" value="1"/>
</dbReference>
<dbReference type="InterPro" id="IPR036681">
    <property type="entry name" value="PgpA-like_sf"/>
</dbReference>
<feature type="domain" description="YutG/PgpA" evidence="3">
    <location>
        <begin position="33"/>
        <end position="169"/>
    </location>
</feature>
<evidence type="ECO:0000313" key="4">
    <source>
        <dbReference type="EMBL" id="SDW15967.1"/>
    </source>
</evidence>
<keyword evidence="1" id="KW-0460">Magnesium</keyword>